<accession>A0A8X6IYP7</accession>
<name>A0A8X6IYP7_TRICU</name>
<keyword evidence="1" id="KW-0521">NADP</keyword>
<dbReference type="Proteomes" id="UP000887116">
    <property type="component" value="Unassembled WGS sequence"/>
</dbReference>
<dbReference type="PANTHER" id="PTHR44154">
    <property type="entry name" value="QUINONE OXIDOREDUCTASE"/>
    <property type="match status" value="1"/>
</dbReference>
<sequence length="74" mass="8128">MMVPEVNVIGVALLSSTKEEWKETSELIIKGIEDGWVKPVIDKKYPLAKACDAHRDIIHSSGAKGKLILSVQDP</sequence>
<evidence type="ECO:0000256" key="1">
    <source>
        <dbReference type="ARBA" id="ARBA00022857"/>
    </source>
</evidence>
<protein>
    <submittedName>
        <fullName evidence="2">Quinone oxidoreductase</fullName>
    </submittedName>
</protein>
<reference evidence="2" key="1">
    <citation type="submission" date="2020-07" db="EMBL/GenBank/DDBJ databases">
        <title>Multicomponent nature underlies the extraordinary mechanical properties of spider dragline silk.</title>
        <authorList>
            <person name="Kono N."/>
            <person name="Nakamura H."/>
            <person name="Mori M."/>
            <person name="Yoshida Y."/>
            <person name="Ohtoshi R."/>
            <person name="Malay A.D."/>
            <person name="Moran D.A.P."/>
            <person name="Tomita M."/>
            <person name="Numata K."/>
            <person name="Arakawa K."/>
        </authorList>
    </citation>
    <scope>NUCLEOTIDE SEQUENCE</scope>
</reference>
<dbReference type="PANTHER" id="PTHR44154:SF1">
    <property type="entry name" value="QUINONE OXIDOREDUCTASE"/>
    <property type="match status" value="1"/>
</dbReference>
<dbReference type="AlphaFoldDB" id="A0A8X6IYP7"/>
<dbReference type="Pfam" id="PF13602">
    <property type="entry name" value="ADH_zinc_N_2"/>
    <property type="match status" value="1"/>
</dbReference>
<dbReference type="GO" id="GO:0005829">
    <property type="term" value="C:cytosol"/>
    <property type="evidence" value="ECO:0007669"/>
    <property type="project" value="TreeGrafter"/>
</dbReference>
<dbReference type="Gene3D" id="3.90.180.10">
    <property type="entry name" value="Medium-chain alcohol dehydrogenases, catalytic domain"/>
    <property type="match status" value="1"/>
</dbReference>
<dbReference type="GO" id="GO:0070402">
    <property type="term" value="F:NADPH binding"/>
    <property type="evidence" value="ECO:0007669"/>
    <property type="project" value="TreeGrafter"/>
</dbReference>
<keyword evidence="3" id="KW-1185">Reference proteome</keyword>
<dbReference type="EMBL" id="BMAO01019496">
    <property type="protein sequence ID" value="GFR30904.1"/>
    <property type="molecule type" value="Genomic_DNA"/>
</dbReference>
<dbReference type="OrthoDB" id="48317at2759"/>
<evidence type="ECO:0000313" key="3">
    <source>
        <dbReference type="Proteomes" id="UP000887116"/>
    </source>
</evidence>
<dbReference type="GO" id="GO:0003730">
    <property type="term" value="F:mRNA 3'-UTR binding"/>
    <property type="evidence" value="ECO:0007669"/>
    <property type="project" value="TreeGrafter"/>
</dbReference>
<dbReference type="GO" id="GO:0003960">
    <property type="term" value="F:quinone reductase (NADPH) activity"/>
    <property type="evidence" value="ECO:0007669"/>
    <property type="project" value="TreeGrafter"/>
</dbReference>
<evidence type="ECO:0000313" key="2">
    <source>
        <dbReference type="EMBL" id="GFR30904.1"/>
    </source>
</evidence>
<comment type="caution">
    <text evidence="2">The sequence shown here is derived from an EMBL/GenBank/DDBJ whole genome shotgun (WGS) entry which is preliminary data.</text>
</comment>
<dbReference type="InterPro" id="IPR051603">
    <property type="entry name" value="Zinc-ADH_QOR/CCCR"/>
</dbReference>
<dbReference type="Gene3D" id="3.40.50.720">
    <property type="entry name" value="NAD(P)-binding Rossmann-like Domain"/>
    <property type="match status" value="1"/>
</dbReference>
<gene>
    <name evidence="2" type="primary">Cryz</name>
    <name evidence="2" type="ORF">TNCT_628191</name>
</gene>
<proteinExistence type="predicted"/>
<organism evidence="2 3">
    <name type="scientific">Trichonephila clavata</name>
    <name type="common">Joro spider</name>
    <name type="synonym">Nephila clavata</name>
    <dbReference type="NCBI Taxonomy" id="2740835"/>
    <lineage>
        <taxon>Eukaryota</taxon>
        <taxon>Metazoa</taxon>
        <taxon>Ecdysozoa</taxon>
        <taxon>Arthropoda</taxon>
        <taxon>Chelicerata</taxon>
        <taxon>Arachnida</taxon>
        <taxon>Araneae</taxon>
        <taxon>Araneomorphae</taxon>
        <taxon>Entelegynae</taxon>
        <taxon>Araneoidea</taxon>
        <taxon>Nephilidae</taxon>
        <taxon>Trichonephila</taxon>
    </lineage>
</organism>